<gene>
    <name evidence="1" type="ORF">WISP_68273</name>
</gene>
<keyword evidence="2" id="KW-1185">Reference proteome</keyword>
<dbReference type="PANTHER" id="PTHR33395:SF22">
    <property type="entry name" value="REVERSE TRANSCRIPTASE DOMAIN-CONTAINING PROTEIN"/>
    <property type="match status" value="1"/>
</dbReference>
<comment type="caution">
    <text evidence="1">The sequence shown here is derived from an EMBL/GenBank/DDBJ whole genome shotgun (WGS) entry which is preliminary data.</text>
</comment>
<accession>A0ABQ9DEC1</accession>
<dbReference type="EMBL" id="WHWB01033800">
    <property type="protein sequence ID" value="KAJ7416828.1"/>
    <property type="molecule type" value="Genomic_DNA"/>
</dbReference>
<dbReference type="Proteomes" id="UP001145742">
    <property type="component" value="Unassembled WGS sequence"/>
</dbReference>
<evidence type="ECO:0000313" key="2">
    <source>
        <dbReference type="Proteomes" id="UP001145742"/>
    </source>
</evidence>
<sequence>MRYLLFTSKTSGPLDWPPEMLDRDRELNSHSVFQQEIVSDLLSHLDPQKSMGPDGIHPRVMRELVEELVKLLSFIYQQSWLSGEVPDDWKVANVMPIHRKGCKADSGNYRPVSLTSVPGRVIILSAIMQNLQDGQRIRPSQHRFRRSCLTESGLV</sequence>
<evidence type="ECO:0000313" key="1">
    <source>
        <dbReference type="EMBL" id="KAJ7416828.1"/>
    </source>
</evidence>
<evidence type="ECO:0008006" key="3">
    <source>
        <dbReference type="Google" id="ProtNLM"/>
    </source>
</evidence>
<proteinExistence type="predicted"/>
<organism evidence="1 2">
    <name type="scientific">Willisornis vidua</name>
    <name type="common">Xingu scale-backed antbird</name>
    <dbReference type="NCBI Taxonomy" id="1566151"/>
    <lineage>
        <taxon>Eukaryota</taxon>
        <taxon>Metazoa</taxon>
        <taxon>Chordata</taxon>
        <taxon>Craniata</taxon>
        <taxon>Vertebrata</taxon>
        <taxon>Euteleostomi</taxon>
        <taxon>Archelosauria</taxon>
        <taxon>Archosauria</taxon>
        <taxon>Dinosauria</taxon>
        <taxon>Saurischia</taxon>
        <taxon>Theropoda</taxon>
        <taxon>Coelurosauria</taxon>
        <taxon>Aves</taxon>
        <taxon>Neognathae</taxon>
        <taxon>Neoaves</taxon>
        <taxon>Telluraves</taxon>
        <taxon>Australaves</taxon>
        <taxon>Passeriformes</taxon>
        <taxon>Thamnophilidae</taxon>
        <taxon>Willisornis</taxon>
    </lineage>
</organism>
<dbReference type="PANTHER" id="PTHR33395">
    <property type="entry name" value="TRANSCRIPTASE, PUTATIVE-RELATED-RELATED"/>
    <property type="match status" value="1"/>
</dbReference>
<protein>
    <recommendedName>
        <fullName evidence="3">RNA-directed DNA polymerase from mobile element jockey</fullName>
    </recommendedName>
</protein>
<reference evidence="1" key="1">
    <citation type="submission" date="2019-10" db="EMBL/GenBank/DDBJ databases">
        <authorList>
            <person name="Soares A.E.R."/>
            <person name="Aleixo A."/>
            <person name="Schneider P."/>
            <person name="Miyaki C.Y."/>
            <person name="Schneider M.P."/>
            <person name="Mello C."/>
            <person name="Vasconcelos A.T.R."/>
        </authorList>
    </citation>
    <scope>NUCLEOTIDE SEQUENCE</scope>
    <source>
        <tissue evidence="1">Muscle</tissue>
    </source>
</reference>
<name>A0ABQ9DEC1_9PASS</name>